<dbReference type="OrthoDB" id="3254913at2759"/>
<comment type="caution">
    <text evidence="2">The sequence shown here is derived from an EMBL/GenBank/DDBJ whole genome shotgun (WGS) entry which is preliminary data.</text>
</comment>
<feature type="region of interest" description="Disordered" evidence="1">
    <location>
        <begin position="128"/>
        <end position="169"/>
    </location>
</feature>
<dbReference type="EMBL" id="CCBP010000047">
    <property type="protein sequence ID" value="CDO69519.1"/>
    <property type="molecule type" value="Genomic_DNA"/>
</dbReference>
<proteinExistence type="predicted"/>
<feature type="compositionally biased region" description="Basic and acidic residues" evidence="1">
    <location>
        <begin position="1"/>
        <end position="10"/>
    </location>
</feature>
<name>A0A060SB57_PYCCI</name>
<evidence type="ECO:0000313" key="2">
    <source>
        <dbReference type="EMBL" id="CDO69519.1"/>
    </source>
</evidence>
<dbReference type="OMA" id="WGWRADE"/>
<dbReference type="AlphaFoldDB" id="A0A060SB57"/>
<dbReference type="Proteomes" id="UP000029665">
    <property type="component" value="Unassembled WGS sequence"/>
</dbReference>
<feature type="region of interest" description="Disordered" evidence="1">
    <location>
        <begin position="1"/>
        <end position="50"/>
    </location>
</feature>
<accession>A0A060SB57</accession>
<evidence type="ECO:0000256" key="1">
    <source>
        <dbReference type="SAM" id="MobiDB-lite"/>
    </source>
</evidence>
<gene>
    <name evidence="2" type="ORF">BN946_scf184785.g24</name>
</gene>
<reference evidence="2" key="1">
    <citation type="submission" date="2014-01" db="EMBL/GenBank/DDBJ databases">
        <title>The genome of the white-rot fungus Pycnoporus cinnabarinus: a basidiomycete model with a versatile arsenal for lignocellulosic biomass breakdown.</title>
        <authorList>
            <person name="Levasseur A."/>
            <person name="Lomascolo A."/>
            <person name="Ruiz-Duenas F.J."/>
            <person name="Uzan E."/>
            <person name="Piumi F."/>
            <person name="Kues U."/>
            <person name="Ram A.F.J."/>
            <person name="Murat C."/>
            <person name="Haon M."/>
            <person name="Benoit I."/>
            <person name="Arfi Y."/>
            <person name="Chevret D."/>
            <person name="Drula E."/>
            <person name="Kwon M.J."/>
            <person name="Gouret P."/>
            <person name="Lesage-Meessen L."/>
            <person name="Lombard V."/>
            <person name="Mariette J."/>
            <person name="Noirot C."/>
            <person name="Park J."/>
            <person name="Patyshakuliyeva A."/>
            <person name="Wieneger R.A.B."/>
            <person name="Wosten H.A.B."/>
            <person name="Martin F."/>
            <person name="Coutinho P.M."/>
            <person name="de Vries R."/>
            <person name="Martinez A.T."/>
            <person name="Klopp C."/>
            <person name="Pontarotti P."/>
            <person name="Henrissat B."/>
            <person name="Record E."/>
        </authorList>
    </citation>
    <scope>NUCLEOTIDE SEQUENCE [LARGE SCALE GENOMIC DNA]</scope>
    <source>
        <strain evidence="2">BRFM137</strain>
    </source>
</reference>
<protein>
    <submittedName>
        <fullName evidence="2">Uncharacterized protein</fullName>
    </submittedName>
</protein>
<evidence type="ECO:0000313" key="3">
    <source>
        <dbReference type="Proteomes" id="UP000029665"/>
    </source>
</evidence>
<feature type="compositionally biased region" description="Low complexity" evidence="1">
    <location>
        <begin position="133"/>
        <end position="159"/>
    </location>
</feature>
<sequence>MSSIPRRLDPRYPQPERQPSRDSLRSLGAHSDRAPSYMSQGDDDADSLYQLDRLPSSPAKLDIELPESNLDLTMDFNTIMAAQAEGQKSEEMDKVQKRASNVMKLAEQNERLKAELRAMTERLEAAERRQRELAQAQAQAKGQTQGQGQAQAGARAAGAPIKPDGGGWLSAATSTGASCPRLGCTDARLMAIGGSARGRGPGEIGTEWGWRADEICVLV</sequence>
<keyword evidence="3" id="KW-1185">Reference proteome</keyword>
<organism evidence="2 3">
    <name type="scientific">Pycnoporus cinnabarinus</name>
    <name type="common">Cinnabar-red polypore</name>
    <name type="synonym">Trametes cinnabarina</name>
    <dbReference type="NCBI Taxonomy" id="5643"/>
    <lineage>
        <taxon>Eukaryota</taxon>
        <taxon>Fungi</taxon>
        <taxon>Dikarya</taxon>
        <taxon>Basidiomycota</taxon>
        <taxon>Agaricomycotina</taxon>
        <taxon>Agaricomycetes</taxon>
        <taxon>Polyporales</taxon>
        <taxon>Polyporaceae</taxon>
        <taxon>Trametes</taxon>
    </lineage>
</organism>
<dbReference type="HOGENOM" id="CLU_1262107_0_0_1"/>